<comment type="caution">
    <text evidence="10">The sequence shown here is derived from an EMBL/GenBank/DDBJ whole genome shotgun (WGS) entry which is preliminary data.</text>
</comment>
<dbReference type="CDD" id="cd00167">
    <property type="entry name" value="SANT"/>
    <property type="match status" value="2"/>
</dbReference>
<evidence type="ECO:0000256" key="5">
    <source>
        <dbReference type="ARBA" id="ARBA00023163"/>
    </source>
</evidence>
<evidence type="ECO:0000313" key="10">
    <source>
        <dbReference type="EMBL" id="KAG6512938.1"/>
    </source>
</evidence>
<dbReference type="InterPro" id="IPR017930">
    <property type="entry name" value="Myb_dom"/>
</dbReference>
<feature type="domain" description="Myb-like" evidence="8">
    <location>
        <begin position="103"/>
        <end position="153"/>
    </location>
</feature>
<dbReference type="GO" id="GO:0080090">
    <property type="term" value="P:regulation of primary metabolic process"/>
    <property type="evidence" value="ECO:0007669"/>
    <property type="project" value="UniProtKB-ARBA"/>
</dbReference>
<dbReference type="Gene3D" id="1.10.10.60">
    <property type="entry name" value="Homeodomain-like"/>
    <property type="match status" value="2"/>
</dbReference>
<dbReference type="SMART" id="SM00717">
    <property type="entry name" value="SANT"/>
    <property type="match status" value="2"/>
</dbReference>
<dbReference type="AlphaFoldDB" id="A0A8J5LID8"/>
<dbReference type="EMBL" id="JACMSC010000008">
    <property type="protein sequence ID" value="KAG6512938.1"/>
    <property type="molecule type" value="Genomic_DNA"/>
</dbReference>
<keyword evidence="6" id="KW-0539">Nucleus</keyword>
<evidence type="ECO:0000256" key="2">
    <source>
        <dbReference type="ARBA" id="ARBA00022737"/>
    </source>
</evidence>
<reference evidence="10 11" key="1">
    <citation type="submission" date="2020-08" db="EMBL/GenBank/DDBJ databases">
        <title>Plant Genome Project.</title>
        <authorList>
            <person name="Zhang R.-G."/>
        </authorList>
    </citation>
    <scope>NUCLEOTIDE SEQUENCE [LARGE SCALE GENOMIC DNA]</scope>
    <source>
        <tissue evidence="10">Rhizome</tissue>
    </source>
</reference>
<dbReference type="InterPro" id="IPR015495">
    <property type="entry name" value="Myb_TF_plants"/>
</dbReference>
<feature type="domain" description="HTH myb-type" evidence="9">
    <location>
        <begin position="103"/>
        <end position="157"/>
    </location>
</feature>
<dbReference type="InterPro" id="IPR009057">
    <property type="entry name" value="Homeodomain-like_sf"/>
</dbReference>
<evidence type="ECO:0000256" key="7">
    <source>
        <dbReference type="SAM" id="MobiDB-lite"/>
    </source>
</evidence>
<dbReference type="FunFam" id="1.10.10.60:FF:000394">
    <property type="entry name" value="MYB transcription factor"/>
    <property type="match status" value="1"/>
</dbReference>
<evidence type="ECO:0000256" key="4">
    <source>
        <dbReference type="ARBA" id="ARBA00023125"/>
    </source>
</evidence>
<evidence type="ECO:0000256" key="3">
    <source>
        <dbReference type="ARBA" id="ARBA00023015"/>
    </source>
</evidence>
<dbReference type="GO" id="GO:0005634">
    <property type="term" value="C:nucleus"/>
    <property type="evidence" value="ECO:0007669"/>
    <property type="project" value="UniProtKB-SubCell"/>
</dbReference>
<dbReference type="FunFam" id="1.10.10.60:FF:000001">
    <property type="entry name" value="MYB-related transcription factor"/>
    <property type="match status" value="1"/>
</dbReference>
<feature type="compositionally biased region" description="Low complexity" evidence="7">
    <location>
        <begin position="305"/>
        <end position="316"/>
    </location>
</feature>
<accession>A0A8J5LID8</accession>
<evidence type="ECO:0000256" key="6">
    <source>
        <dbReference type="ARBA" id="ARBA00023242"/>
    </source>
</evidence>
<feature type="domain" description="HTH myb-type" evidence="9">
    <location>
        <begin position="50"/>
        <end position="102"/>
    </location>
</feature>
<feature type="region of interest" description="Disordered" evidence="7">
    <location>
        <begin position="305"/>
        <end position="326"/>
    </location>
</feature>
<dbReference type="Pfam" id="PF00249">
    <property type="entry name" value="Myb_DNA-binding"/>
    <property type="match status" value="2"/>
</dbReference>
<evidence type="ECO:0000256" key="1">
    <source>
        <dbReference type="ARBA" id="ARBA00004123"/>
    </source>
</evidence>
<dbReference type="PROSITE" id="PS50090">
    <property type="entry name" value="MYB_LIKE"/>
    <property type="match status" value="2"/>
</dbReference>
<name>A0A8J5LID8_ZINOF</name>
<keyword evidence="11" id="KW-1185">Reference proteome</keyword>
<dbReference type="GO" id="GO:0000976">
    <property type="term" value="F:transcription cis-regulatory region binding"/>
    <property type="evidence" value="ECO:0007669"/>
    <property type="project" value="UniProtKB-ARBA"/>
</dbReference>
<feature type="domain" description="Myb-like" evidence="8">
    <location>
        <begin position="50"/>
        <end position="102"/>
    </location>
</feature>
<comment type="subcellular location">
    <subcellularLocation>
        <location evidence="1">Nucleus</location>
    </subcellularLocation>
</comment>
<gene>
    <name evidence="10" type="ORF">ZIOFF_031077</name>
</gene>
<dbReference type="InterPro" id="IPR001005">
    <property type="entry name" value="SANT/Myb"/>
</dbReference>
<dbReference type="PROSITE" id="PS51294">
    <property type="entry name" value="HTH_MYB"/>
    <property type="match status" value="2"/>
</dbReference>
<dbReference type="SUPFAM" id="SSF46689">
    <property type="entry name" value="Homeodomain-like"/>
    <property type="match status" value="1"/>
</dbReference>
<keyword evidence="4" id="KW-0238">DNA-binding</keyword>
<dbReference type="GO" id="GO:0051707">
    <property type="term" value="P:response to other organism"/>
    <property type="evidence" value="ECO:0007669"/>
    <property type="project" value="UniProtKB-ARBA"/>
</dbReference>
<keyword evidence="2" id="KW-0677">Repeat</keyword>
<sequence length="406" mass="45930">MNAIGMLPCCEKTHTKSAWTEEDCEKTHTKKCAWTKEKDCAWTKEEDCEKTHIKRGAWTKEEDERLIATVNSYGRGSWKSLPKRAGLLRCGKSCRLRWMNYLRPGLKHGNFTKEEDEQIIKMHKSLGNKWSLIAAQLPGRTDNEIKNHWNTHIRRKLLGFGIDPQTHRQLSKVSRSPNRQCMPAVAIKVDECIQELSLSMGANLGEDAQNHWNTQIRRKLLSSGIDSQTHRQLNNLSYRVSRSPNQHLMPVTIKADECVRDLTSSMDLAAEDGHSNSITTASIDKESACLDINLELTLAPPNSSKITTSTTTTITTQAGATSPPPDRTYLEEICSRRSSTLMPTAILASKAGATLQPKPTYLEEICWCCRLGYRNNEACNCHVVRLMKIQQLLIYYGFLEPTRLQS</sequence>
<evidence type="ECO:0000259" key="9">
    <source>
        <dbReference type="PROSITE" id="PS51294"/>
    </source>
</evidence>
<dbReference type="PANTHER" id="PTHR47994:SF5">
    <property type="entry name" value="F14D16.11-RELATED"/>
    <property type="match status" value="1"/>
</dbReference>
<organism evidence="10 11">
    <name type="scientific">Zingiber officinale</name>
    <name type="common">Ginger</name>
    <name type="synonym">Amomum zingiber</name>
    <dbReference type="NCBI Taxonomy" id="94328"/>
    <lineage>
        <taxon>Eukaryota</taxon>
        <taxon>Viridiplantae</taxon>
        <taxon>Streptophyta</taxon>
        <taxon>Embryophyta</taxon>
        <taxon>Tracheophyta</taxon>
        <taxon>Spermatophyta</taxon>
        <taxon>Magnoliopsida</taxon>
        <taxon>Liliopsida</taxon>
        <taxon>Zingiberales</taxon>
        <taxon>Zingiberaceae</taxon>
        <taxon>Zingiber</taxon>
    </lineage>
</organism>
<proteinExistence type="predicted"/>
<evidence type="ECO:0000313" key="11">
    <source>
        <dbReference type="Proteomes" id="UP000734854"/>
    </source>
</evidence>
<keyword evidence="5" id="KW-0804">Transcription</keyword>
<keyword evidence="3" id="KW-0805">Transcription regulation</keyword>
<dbReference type="PANTHER" id="PTHR47994">
    <property type="entry name" value="F14D16.11-RELATED"/>
    <property type="match status" value="1"/>
</dbReference>
<protein>
    <submittedName>
        <fullName evidence="10">Uncharacterized protein</fullName>
    </submittedName>
</protein>
<dbReference type="Proteomes" id="UP000734854">
    <property type="component" value="Unassembled WGS sequence"/>
</dbReference>
<evidence type="ECO:0000259" key="8">
    <source>
        <dbReference type="PROSITE" id="PS50090"/>
    </source>
</evidence>